<organism evidence="9 10">
    <name type="scientific">Microlunatus capsulatus</name>
    <dbReference type="NCBI Taxonomy" id="99117"/>
    <lineage>
        <taxon>Bacteria</taxon>
        <taxon>Bacillati</taxon>
        <taxon>Actinomycetota</taxon>
        <taxon>Actinomycetes</taxon>
        <taxon>Propionibacteriales</taxon>
        <taxon>Propionibacteriaceae</taxon>
        <taxon>Microlunatus</taxon>
    </lineage>
</organism>
<dbReference type="RefSeq" id="WP_210052308.1">
    <property type="nucleotide sequence ID" value="NZ_BAAAMH010000036.1"/>
</dbReference>
<feature type="domain" description="RNA polymerase sigma factor 70 region 4 type 2" evidence="8">
    <location>
        <begin position="143"/>
        <end position="193"/>
    </location>
</feature>
<comment type="caution">
    <text evidence="9">The sequence shown here is derived from an EMBL/GenBank/DDBJ whole genome shotgun (WGS) entry which is preliminary data.</text>
</comment>
<dbReference type="NCBIfam" id="TIGR02937">
    <property type="entry name" value="sigma70-ECF"/>
    <property type="match status" value="1"/>
</dbReference>
<evidence type="ECO:0000313" key="10">
    <source>
        <dbReference type="Proteomes" id="UP000758168"/>
    </source>
</evidence>
<evidence type="ECO:0000259" key="7">
    <source>
        <dbReference type="Pfam" id="PF04542"/>
    </source>
</evidence>
<evidence type="ECO:0000313" key="9">
    <source>
        <dbReference type="EMBL" id="MBP2415354.1"/>
    </source>
</evidence>
<feature type="region of interest" description="Disordered" evidence="6">
    <location>
        <begin position="107"/>
        <end position="129"/>
    </location>
</feature>
<evidence type="ECO:0000256" key="6">
    <source>
        <dbReference type="SAM" id="MobiDB-lite"/>
    </source>
</evidence>
<evidence type="ECO:0000256" key="4">
    <source>
        <dbReference type="ARBA" id="ARBA00023125"/>
    </source>
</evidence>
<keyword evidence="5" id="KW-0804">Transcription</keyword>
<dbReference type="EMBL" id="JAGIOB010000001">
    <property type="protein sequence ID" value="MBP2415354.1"/>
    <property type="molecule type" value="Genomic_DNA"/>
</dbReference>
<sequence length="201" mass="22187">MSAATAELLAEEPGAFLVQATVVAAARRGDVDAFEQLVHRYQREMFRLAFRLLGDRGEAEDAVQDIFVLVWRRLPTLADPRAFHVWSRQLGTRCCLDLLRARSRRPSEVGLPAEEPDGRDEVCGSRSPGPEDVVQTAGGLAGLQQLVAALPPEQRACWVLRELHHLTYPEIADAVGAPVSTVRGRLARARRSLAEGMTAWR</sequence>
<keyword evidence="4" id="KW-0238">DNA-binding</keyword>
<dbReference type="InterPro" id="IPR013325">
    <property type="entry name" value="RNA_pol_sigma_r2"/>
</dbReference>
<proteinExistence type="inferred from homology"/>
<keyword evidence="3" id="KW-0731">Sigma factor</keyword>
<dbReference type="Pfam" id="PF04542">
    <property type="entry name" value="Sigma70_r2"/>
    <property type="match status" value="1"/>
</dbReference>
<accession>A0ABS4Z2Z2</accession>
<dbReference type="InterPro" id="IPR013249">
    <property type="entry name" value="RNA_pol_sigma70_r4_t2"/>
</dbReference>
<dbReference type="Gene3D" id="1.10.1740.10">
    <property type="match status" value="1"/>
</dbReference>
<evidence type="ECO:0000259" key="8">
    <source>
        <dbReference type="Pfam" id="PF08281"/>
    </source>
</evidence>
<evidence type="ECO:0000256" key="3">
    <source>
        <dbReference type="ARBA" id="ARBA00023082"/>
    </source>
</evidence>
<dbReference type="InterPro" id="IPR036388">
    <property type="entry name" value="WH-like_DNA-bd_sf"/>
</dbReference>
<keyword evidence="2" id="KW-0805">Transcription regulation</keyword>
<dbReference type="PANTHER" id="PTHR43133:SF8">
    <property type="entry name" value="RNA POLYMERASE SIGMA FACTOR HI_1459-RELATED"/>
    <property type="match status" value="1"/>
</dbReference>
<dbReference type="Gene3D" id="1.10.10.10">
    <property type="entry name" value="Winged helix-like DNA-binding domain superfamily/Winged helix DNA-binding domain"/>
    <property type="match status" value="1"/>
</dbReference>
<dbReference type="InterPro" id="IPR039425">
    <property type="entry name" value="RNA_pol_sigma-70-like"/>
</dbReference>
<reference evidence="9 10" key="1">
    <citation type="submission" date="2021-03" db="EMBL/GenBank/DDBJ databases">
        <title>Sequencing the genomes of 1000 actinobacteria strains.</title>
        <authorList>
            <person name="Klenk H.-P."/>
        </authorList>
    </citation>
    <scope>NUCLEOTIDE SEQUENCE [LARGE SCALE GENOMIC DNA]</scope>
    <source>
        <strain evidence="9 10">DSM 12936</strain>
    </source>
</reference>
<gene>
    <name evidence="9" type="ORF">JOF54_000276</name>
</gene>
<name>A0ABS4Z2Z2_9ACTN</name>
<dbReference type="InterPro" id="IPR007627">
    <property type="entry name" value="RNA_pol_sigma70_r2"/>
</dbReference>
<evidence type="ECO:0000256" key="1">
    <source>
        <dbReference type="ARBA" id="ARBA00010641"/>
    </source>
</evidence>
<feature type="domain" description="RNA polymerase sigma-70 region 2" evidence="7">
    <location>
        <begin position="37"/>
        <end position="105"/>
    </location>
</feature>
<dbReference type="InterPro" id="IPR013324">
    <property type="entry name" value="RNA_pol_sigma_r3/r4-like"/>
</dbReference>
<dbReference type="Pfam" id="PF08281">
    <property type="entry name" value="Sigma70_r4_2"/>
    <property type="match status" value="1"/>
</dbReference>
<keyword evidence="10" id="KW-1185">Reference proteome</keyword>
<evidence type="ECO:0000256" key="5">
    <source>
        <dbReference type="ARBA" id="ARBA00023163"/>
    </source>
</evidence>
<dbReference type="SUPFAM" id="SSF88659">
    <property type="entry name" value="Sigma3 and sigma4 domains of RNA polymerase sigma factors"/>
    <property type="match status" value="1"/>
</dbReference>
<dbReference type="InterPro" id="IPR014284">
    <property type="entry name" value="RNA_pol_sigma-70_dom"/>
</dbReference>
<comment type="similarity">
    <text evidence="1">Belongs to the sigma-70 factor family. ECF subfamily.</text>
</comment>
<evidence type="ECO:0000256" key="2">
    <source>
        <dbReference type="ARBA" id="ARBA00023015"/>
    </source>
</evidence>
<protein>
    <submittedName>
        <fullName evidence="9">RNA polymerase sigma-70 factor (ECF subfamily)</fullName>
    </submittedName>
</protein>
<dbReference type="Proteomes" id="UP000758168">
    <property type="component" value="Unassembled WGS sequence"/>
</dbReference>
<dbReference type="CDD" id="cd06171">
    <property type="entry name" value="Sigma70_r4"/>
    <property type="match status" value="1"/>
</dbReference>
<dbReference type="SUPFAM" id="SSF88946">
    <property type="entry name" value="Sigma2 domain of RNA polymerase sigma factors"/>
    <property type="match status" value="1"/>
</dbReference>
<dbReference type="PANTHER" id="PTHR43133">
    <property type="entry name" value="RNA POLYMERASE ECF-TYPE SIGMA FACTO"/>
    <property type="match status" value="1"/>
</dbReference>